<dbReference type="CDD" id="cd01009">
    <property type="entry name" value="PBP2_YfhD_N"/>
    <property type="match status" value="1"/>
</dbReference>
<feature type="domain" description="Solute-binding protein family 3/N-terminal" evidence="6">
    <location>
        <begin position="42"/>
        <end position="267"/>
    </location>
</feature>
<feature type="signal peptide" evidence="5">
    <location>
        <begin position="1"/>
        <end position="21"/>
    </location>
</feature>
<dbReference type="Pfam" id="PF01464">
    <property type="entry name" value="SLT"/>
    <property type="match status" value="1"/>
</dbReference>
<name>F0R805_PHOSB</name>
<dbReference type="InterPro" id="IPR000189">
    <property type="entry name" value="Transglyc_AS"/>
</dbReference>
<dbReference type="CDD" id="cd13403">
    <property type="entry name" value="MLTF-like"/>
    <property type="match status" value="1"/>
</dbReference>
<dbReference type="HOGENOM" id="CLU_027494_2_0_10"/>
<dbReference type="AlphaFoldDB" id="F0R805"/>
<dbReference type="Pfam" id="PF00497">
    <property type="entry name" value="SBP_bac_3"/>
    <property type="match status" value="1"/>
</dbReference>
<dbReference type="SUPFAM" id="SSF53850">
    <property type="entry name" value="Periplasmic binding protein-like II"/>
    <property type="match status" value="1"/>
</dbReference>
<reference evidence="7 8" key="1">
    <citation type="journal article" date="2011" name="Stand. Genomic Sci.">
        <title>Complete genome sequence of Bacteroides salanitronis type strain (BL78).</title>
        <authorList>
            <person name="Gronow S."/>
            <person name="Held B."/>
            <person name="Lucas S."/>
            <person name="Lapidus A."/>
            <person name="Del Rio T.G."/>
            <person name="Nolan M."/>
            <person name="Tice H."/>
            <person name="Deshpande S."/>
            <person name="Cheng J.F."/>
            <person name="Pitluck S."/>
            <person name="Liolios K."/>
            <person name="Pagani I."/>
            <person name="Ivanova N."/>
            <person name="Mavromatis K."/>
            <person name="Pati A."/>
            <person name="Tapia R."/>
            <person name="Han C."/>
            <person name="Goodwin L."/>
            <person name="Chen A."/>
            <person name="Palaniappan K."/>
            <person name="Land M."/>
            <person name="Hauser L."/>
            <person name="Chang Y.J."/>
            <person name="Jeffries C.D."/>
            <person name="Brambilla E.M."/>
            <person name="Rohde M."/>
            <person name="Goker M."/>
            <person name="Detter J.C."/>
            <person name="Woyke T."/>
            <person name="Bristow J."/>
            <person name="Markowitz V."/>
            <person name="Hugenholtz P."/>
            <person name="Kyrpides N.C."/>
            <person name="Klenk H.P."/>
            <person name="Eisen J.A."/>
        </authorList>
    </citation>
    <scope>NUCLEOTIDE SEQUENCE [LARGE SCALE GENOMIC DNA]</scope>
    <source>
        <strain evidence="7 8">DSM 18170</strain>
    </source>
</reference>
<dbReference type="KEGG" id="bsa:Bacsa_1375"/>
<evidence type="ECO:0000256" key="1">
    <source>
        <dbReference type="ARBA" id="ARBA00004339"/>
    </source>
</evidence>
<dbReference type="Gene3D" id="1.10.530.10">
    <property type="match status" value="1"/>
</dbReference>
<comment type="subcellular location">
    <subcellularLocation>
        <location evidence="1">Cell outer membrane</location>
        <topology evidence="1">Peripheral membrane protein</topology>
    </subcellularLocation>
</comment>
<evidence type="ECO:0000259" key="6">
    <source>
        <dbReference type="SMART" id="SM00062"/>
    </source>
</evidence>
<dbReference type="SUPFAM" id="SSF53955">
    <property type="entry name" value="Lysozyme-like"/>
    <property type="match status" value="1"/>
</dbReference>
<dbReference type="SMART" id="SM00062">
    <property type="entry name" value="PBPb"/>
    <property type="match status" value="1"/>
</dbReference>
<dbReference type="Proteomes" id="UP000007486">
    <property type="component" value="Chromosome"/>
</dbReference>
<protein>
    <submittedName>
        <fullName evidence="7">Lytic transglycosylase catalytic</fullName>
    </submittedName>
</protein>
<dbReference type="GO" id="GO:0008933">
    <property type="term" value="F:peptidoglycan lytic transglycosylase activity"/>
    <property type="evidence" value="ECO:0007669"/>
    <property type="project" value="InterPro"/>
</dbReference>
<evidence type="ECO:0000313" key="8">
    <source>
        <dbReference type="Proteomes" id="UP000007486"/>
    </source>
</evidence>
<evidence type="ECO:0000256" key="4">
    <source>
        <dbReference type="ARBA" id="ARBA00023237"/>
    </source>
</evidence>
<dbReference type="STRING" id="667015.Bacsa_1375"/>
<evidence type="ECO:0000256" key="5">
    <source>
        <dbReference type="SAM" id="SignalP"/>
    </source>
</evidence>
<accession>F0R805</accession>
<keyword evidence="3 5" id="KW-0732">Signal</keyword>
<evidence type="ECO:0000313" key="7">
    <source>
        <dbReference type="EMBL" id="ADY35947.1"/>
    </source>
</evidence>
<organism evidence="7 8">
    <name type="scientific">Phocaeicola salanitronis (strain DSM 18170 / JCM 13657 / CCUG 60908 / BL78)</name>
    <name type="common">Bacteroides salanitronis</name>
    <dbReference type="NCBI Taxonomy" id="667015"/>
    <lineage>
        <taxon>Bacteria</taxon>
        <taxon>Pseudomonadati</taxon>
        <taxon>Bacteroidota</taxon>
        <taxon>Bacteroidia</taxon>
        <taxon>Bacteroidales</taxon>
        <taxon>Bacteroidaceae</taxon>
        <taxon>Phocaeicola</taxon>
    </lineage>
</organism>
<dbReference type="EMBL" id="CP002530">
    <property type="protein sequence ID" value="ADY35947.1"/>
    <property type="molecule type" value="Genomic_DNA"/>
</dbReference>
<evidence type="ECO:0000256" key="3">
    <source>
        <dbReference type="ARBA" id="ARBA00022729"/>
    </source>
</evidence>
<proteinExistence type="inferred from homology"/>
<keyword evidence="4" id="KW-0998">Cell outer membrane</keyword>
<dbReference type="eggNOG" id="COG4623">
    <property type="taxonomic scope" value="Bacteria"/>
</dbReference>
<comment type="similarity">
    <text evidence="2">Belongs to the transglycosylase Slt family.</text>
</comment>
<sequence>MKPLALFCIACAVLLVSSCMGKRGTVGGEADTDLPDIRERGELTVLTVNGSTSYFNYRGEPMGFQYELAQQFVRSLGLKMKLKVVNNTAEMVRCLIRGEGDLIAYNLDITPAWKDSLIYCGEENITHQVIVQRRSRDGLKDVTQLIDKDVYVSPGKYYDRLVHLNEELGGGIRIHTADADSVSAEDLITWVAEGKIDYTVATDEVAKINRTYYPNLDISLVISFDQRSSWAVRKTSPLLAEAADKWHRENINSPEFKASARRYFELNKQPAHGSILSVKDGKISHYDDLFRKYAKEIGWDWRLLASLAYTESNFNPNVVSWAGAKGLMQLMPATAHAMGIPKGKEQDPEESIKGGVKYIAQLQKLFRKVADKDEQAKFVLAAYNAGAGHITDAMALAKKYGKNPYLWEHHVAHYVLLKSNEEYYQDPVCKNGYFRGTETYNFVRDVIGRAEMYQAKIKR</sequence>
<dbReference type="RefSeq" id="WP_013617379.1">
    <property type="nucleotide sequence ID" value="NC_015164.1"/>
</dbReference>
<dbReference type="GO" id="GO:0009279">
    <property type="term" value="C:cell outer membrane"/>
    <property type="evidence" value="ECO:0007669"/>
    <property type="project" value="UniProtKB-SubCell"/>
</dbReference>
<dbReference type="GO" id="GO:0000270">
    <property type="term" value="P:peptidoglycan metabolic process"/>
    <property type="evidence" value="ECO:0007669"/>
    <property type="project" value="InterPro"/>
</dbReference>
<dbReference type="PROSITE" id="PS00922">
    <property type="entry name" value="TRANSGLYCOSYLASE"/>
    <property type="match status" value="1"/>
</dbReference>
<dbReference type="Gene3D" id="3.40.190.10">
    <property type="entry name" value="Periplasmic binding protein-like II"/>
    <property type="match status" value="2"/>
</dbReference>
<dbReference type="PANTHER" id="PTHR35936:SF32">
    <property type="entry name" value="MEMBRANE-BOUND LYTIC MUREIN TRANSGLYCOSYLASE F"/>
    <property type="match status" value="1"/>
</dbReference>
<keyword evidence="8" id="KW-1185">Reference proteome</keyword>
<dbReference type="InterPro" id="IPR001638">
    <property type="entry name" value="Solute-binding_3/MltF_N"/>
</dbReference>
<dbReference type="PROSITE" id="PS51257">
    <property type="entry name" value="PROKAR_LIPOPROTEIN"/>
    <property type="match status" value="1"/>
</dbReference>
<feature type="chain" id="PRO_5003259100" evidence="5">
    <location>
        <begin position="22"/>
        <end position="459"/>
    </location>
</feature>
<evidence type="ECO:0000256" key="2">
    <source>
        <dbReference type="ARBA" id="ARBA00007734"/>
    </source>
</evidence>
<dbReference type="InterPro" id="IPR008258">
    <property type="entry name" value="Transglycosylase_SLT_dom_1"/>
</dbReference>
<dbReference type="OrthoDB" id="9815002at2"/>
<keyword evidence="4" id="KW-0472">Membrane</keyword>
<dbReference type="PANTHER" id="PTHR35936">
    <property type="entry name" value="MEMBRANE-BOUND LYTIC MUREIN TRANSGLYCOSYLASE F"/>
    <property type="match status" value="1"/>
</dbReference>
<gene>
    <name evidence="7" type="ordered locus">Bacsa_1375</name>
</gene>
<dbReference type="InterPro" id="IPR023346">
    <property type="entry name" value="Lysozyme-like_dom_sf"/>
</dbReference>